<evidence type="ECO:0000313" key="2">
    <source>
        <dbReference type="Proteomes" id="UP000222542"/>
    </source>
</evidence>
<dbReference type="EMBL" id="AYRZ02000003">
    <property type="protein sequence ID" value="PHT85914.1"/>
    <property type="molecule type" value="Genomic_DNA"/>
</dbReference>
<sequence length="156" mass="17223">MPKKLTMTGQSEKRMGYGSCSAIIQFELGSKNLGASVPITVKQLFVEFAPGTSDLPNENLQNANGYLVNNYMSSWSDDYDNSSYHFNNAKLESTSRSWKSNFTELEKRYSAHSSPSSLSEDELSPENVLARHDLAHHVELPLEGAAGAPMSVVLYL</sequence>
<comment type="caution">
    <text evidence="1">The sequence shown here is derived from an EMBL/GenBank/DDBJ whole genome shotgun (WGS) entry which is preliminary data.</text>
</comment>
<dbReference type="STRING" id="4072.A0A2G2ZVA4"/>
<dbReference type="Gramene" id="PHT85914">
    <property type="protein sequence ID" value="PHT85914"/>
    <property type="gene ID" value="T459_08020"/>
</dbReference>
<gene>
    <name evidence="1" type="ORF">T459_08020</name>
</gene>
<accession>A0A2G2ZVA4</accession>
<reference evidence="1 2" key="2">
    <citation type="journal article" date="2017" name="Genome Biol.">
        <title>New reference genome sequences of hot pepper reveal the massive evolution of plant disease-resistance genes by retroduplication.</title>
        <authorList>
            <person name="Kim S."/>
            <person name="Park J."/>
            <person name="Yeom S.I."/>
            <person name="Kim Y.M."/>
            <person name="Seo E."/>
            <person name="Kim K.T."/>
            <person name="Kim M.S."/>
            <person name="Lee J.M."/>
            <person name="Cheong K."/>
            <person name="Shin H.S."/>
            <person name="Kim S.B."/>
            <person name="Han K."/>
            <person name="Lee J."/>
            <person name="Park M."/>
            <person name="Lee H.A."/>
            <person name="Lee H.Y."/>
            <person name="Lee Y."/>
            <person name="Oh S."/>
            <person name="Lee J.H."/>
            <person name="Choi E."/>
            <person name="Choi E."/>
            <person name="Lee S.E."/>
            <person name="Jeon J."/>
            <person name="Kim H."/>
            <person name="Choi G."/>
            <person name="Song H."/>
            <person name="Lee J."/>
            <person name="Lee S.C."/>
            <person name="Kwon J.K."/>
            <person name="Lee H.Y."/>
            <person name="Koo N."/>
            <person name="Hong Y."/>
            <person name="Kim R.W."/>
            <person name="Kang W.H."/>
            <person name="Huh J.H."/>
            <person name="Kang B.C."/>
            <person name="Yang T.J."/>
            <person name="Lee Y.H."/>
            <person name="Bennetzen J.L."/>
            <person name="Choi D."/>
        </authorList>
    </citation>
    <scope>NUCLEOTIDE SEQUENCE [LARGE SCALE GENOMIC DNA]</scope>
    <source>
        <strain evidence="2">cv. CM334</strain>
    </source>
</reference>
<protein>
    <submittedName>
        <fullName evidence="1">Uncharacterized protein</fullName>
    </submittedName>
</protein>
<keyword evidence="2" id="KW-1185">Reference proteome</keyword>
<reference evidence="1 2" key="1">
    <citation type="journal article" date="2014" name="Nat. Genet.">
        <title>Genome sequence of the hot pepper provides insights into the evolution of pungency in Capsicum species.</title>
        <authorList>
            <person name="Kim S."/>
            <person name="Park M."/>
            <person name="Yeom S.I."/>
            <person name="Kim Y.M."/>
            <person name="Lee J.M."/>
            <person name="Lee H.A."/>
            <person name="Seo E."/>
            <person name="Choi J."/>
            <person name="Cheong K."/>
            <person name="Kim K.T."/>
            <person name="Jung K."/>
            <person name="Lee G.W."/>
            <person name="Oh S.K."/>
            <person name="Bae C."/>
            <person name="Kim S.B."/>
            <person name="Lee H.Y."/>
            <person name="Kim S.Y."/>
            <person name="Kim M.S."/>
            <person name="Kang B.C."/>
            <person name="Jo Y.D."/>
            <person name="Yang H.B."/>
            <person name="Jeong H.J."/>
            <person name="Kang W.H."/>
            <person name="Kwon J.K."/>
            <person name="Shin C."/>
            <person name="Lim J.Y."/>
            <person name="Park J.H."/>
            <person name="Huh J.H."/>
            <person name="Kim J.S."/>
            <person name="Kim B.D."/>
            <person name="Cohen O."/>
            <person name="Paran I."/>
            <person name="Suh M.C."/>
            <person name="Lee S.B."/>
            <person name="Kim Y.K."/>
            <person name="Shin Y."/>
            <person name="Noh S.J."/>
            <person name="Park J."/>
            <person name="Seo Y.S."/>
            <person name="Kwon S.Y."/>
            <person name="Kim H.A."/>
            <person name="Park J.M."/>
            <person name="Kim H.J."/>
            <person name="Choi S.B."/>
            <person name="Bosland P.W."/>
            <person name="Reeves G."/>
            <person name="Jo S.H."/>
            <person name="Lee B.W."/>
            <person name="Cho H.T."/>
            <person name="Choi H.S."/>
            <person name="Lee M.S."/>
            <person name="Yu Y."/>
            <person name="Do Choi Y."/>
            <person name="Park B.S."/>
            <person name="van Deynze A."/>
            <person name="Ashrafi H."/>
            <person name="Hill T."/>
            <person name="Kim W.T."/>
            <person name="Pai H.S."/>
            <person name="Ahn H.K."/>
            <person name="Yeam I."/>
            <person name="Giovannoni J.J."/>
            <person name="Rose J.K."/>
            <person name="Sorensen I."/>
            <person name="Lee S.J."/>
            <person name="Kim R.W."/>
            <person name="Choi I.Y."/>
            <person name="Choi B.S."/>
            <person name="Lim J.S."/>
            <person name="Lee Y.H."/>
            <person name="Choi D."/>
        </authorList>
    </citation>
    <scope>NUCLEOTIDE SEQUENCE [LARGE SCALE GENOMIC DNA]</scope>
    <source>
        <strain evidence="2">cv. CM334</strain>
    </source>
</reference>
<proteinExistence type="predicted"/>
<evidence type="ECO:0000313" key="1">
    <source>
        <dbReference type="EMBL" id="PHT85914.1"/>
    </source>
</evidence>
<dbReference type="Proteomes" id="UP000222542">
    <property type="component" value="Unassembled WGS sequence"/>
</dbReference>
<name>A0A2G2ZVA4_CAPAN</name>
<dbReference type="AlphaFoldDB" id="A0A2G2ZVA4"/>
<organism evidence="1 2">
    <name type="scientific">Capsicum annuum</name>
    <name type="common">Capsicum pepper</name>
    <dbReference type="NCBI Taxonomy" id="4072"/>
    <lineage>
        <taxon>Eukaryota</taxon>
        <taxon>Viridiplantae</taxon>
        <taxon>Streptophyta</taxon>
        <taxon>Embryophyta</taxon>
        <taxon>Tracheophyta</taxon>
        <taxon>Spermatophyta</taxon>
        <taxon>Magnoliopsida</taxon>
        <taxon>eudicotyledons</taxon>
        <taxon>Gunneridae</taxon>
        <taxon>Pentapetalae</taxon>
        <taxon>asterids</taxon>
        <taxon>lamiids</taxon>
        <taxon>Solanales</taxon>
        <taxon>Solanaceae</taxon>
        <taxon>Solanoideae</taxon>
        <taxon>Capsiceae</taxon>
        <taxon>Capsicum</taxon>
    </lineage>
</organism>